<dbReference type="AlphaFoldDB" id="A0A511FKV6"/>
<keyword evidence="2" id="KW-1133">Transmembrane helix</keyword>
<name>A0A511FKV6_9PROT</name>
<reference evidence="3 4" key="1">
    <citation type="submission" date="2019-07" db="EMBL/GenBank/DDBJ databases">
        <title>Whole genome shotgun sequence of Acetobacter tropicalis NBRC 16470.</title>
        <authorList>
            <person name="Hosoyama A."/>
            <person name="Uohara A."/>
            <person name="Ohji S."/>
            <person name="Ichikawa N."/>
        </authorList>
    </citation>
    <scope>NUCLEOTIDE SEQUENCE [LARGE SCALE GENOMIC DNA]</scope>
    <source>
        <strain evidence="3 4">NBRC 16470</strain>
    </source>
</reference>
<evidence type="ECO:0000256" key="1">
    <source>
        <dbReference type="SAM" id="MobiDB-lite"/>
    </source>
</evidence>
<feature type="compositionally biased region" description="Basic and acidic residues" evidence="1">
    <location>
        <begin position="8"/>
        <end position="19"/>
    </location>
</feature>
<feature type="compositionally biased region" description="Acidic residues" evidence="1">
    <location>
        <begin position="33"/>
        <end position="42"/>
    </location>
</feature>
<accession>A0A511FKV6</accession>
<keyword evidence="2" id="KW-0472">Membrane</keyword>
<sequence>MTKNPINKNDDFEEPKFEVTDDDSDSHYKSIYNDDDDDDDDNKSDIKDDDRISVFSPNVRDEINKYLNKQKSYYTNYFRDKNITYEDLKKEMLMRYFYDNYVEKKTLQDRFEQIGRTIESSKGLIKFIAIASLVSANAIASLKILRMKNH</sequence>
<evidence type="ECO:0000313" key="4">
    <source>
        <dbReference type="Proteomes" id="UP000321800"/>
    </source>
</evidence>
<keyword evidence="2" id="KW-0812">Transmembrane</keyword>
<dbReference type="RefSeq" id="WP_061474857.1">
    <property type="nucleotide sequence ID" value="NZ_BJVR01000005.1"/>
</dbReference>
<feature type="region of interest" description="Disordered" evidence="1">
    <location>
        <begin position="1"/>
        <end position="49"/>
    </location>
</feature>
<organism evidence="3 4">
    <name type="scientific">Acetobacter tropicalis</name>
    <dbReference type="NCBI Taxonomy" id="104102"/>
    <lineage>
        <taxon>Bacteria</taxon>
        <taxon>Pseudomonadati</taxon>
        <taxon>Pseudomonadota</taxon>
        <taxon>Alphaproteobacteria</taxon>
        <taxon>Acetobacterales</taxon>
        <taxon>Acetobacteraceae</taxon>
        <taxon>Acetobacter</taxon>
    </lineage>
</organism>
<feature type="transmembrane region" description="Helical" evidence="2">
    <location>
        <begin position="124"/>
        <end position="145"/>
    </location>
</feature>
<evidence type="ECO:0000313" key="3">
    <source>
        <dbReference type="EMBL" id="GEL49855.1"/>
    </source>
</evidence>
<protein>
    <submittedName>
        <fullName evidence="3">Uncharacterized protein</fullName>
    </submittedName>
</protein>
<gene>
    <name evidence="3" type="ORF">ATR01nite_09300</name>
</gene>
<evidence type="ECO:0000256" key="2">
    <source>
        <dbReference type="SAM" id="Phobius"/>
    </source>
</evidence>
<comment type="caution">
    <text evidence="3">The sequence shown here is derived from an EMBL/GenBank/DDBJ whole genome shotgun (WGS) entry which is preliminary data.</text>
</comment>
<proteinExistence type="predicted"/>
<dbReference type="Proteomes" id="UP000321800">
    <property type="component" value="Unassembled WGS sequence"/>
</dbReference>
<dbReference type="EMBL" id="BJVR01000005">
    <property type="protein sequence ID" value="GEL49855.1"/>
    <property type="molecule type" value="Genomic_DNA"/>
</dbReference>